<dbReference type="InterPro" id="IPR013106">
    <property type="entry name" value="Ig_V-set"/>
</dbReference>
<dbReference type="Proteomes" id="UP000265080">
    <property type="component" value="Chromosome 7"/>
</dbReference>
<organism evidence="3 4">
    <name type="scientific">Amphiprion percula</name>
    <name type="common">Orange clownfish</name>
    <name type="synonym">Lutjanus percula</name>
    <dbReference type="NCBI Taxonomy" id="161767"/>
    <lineage>
        <taxon>Eukaryota</taxon>
        <taxon>Metazoa</taxon>
        <taxon>Chordata</taxon>
        <taxon>Craniata</taxon>
        <taxon>Vertebrata</taxon>
        <taxon>Euteleostomi</taxon>
        <taxon>Actinopterygii</taxon>
        <taxon>Neopterygii</taxon>
        <taxon>Teleostei</taxon>
        <taxon>Neoteleostei</taxon>
        <taxon>Acanthomorphata</taxon>
        <taxon>Ovalentaria</taxon>
        <taxon>Pomacentridae</taxon>
        <taxon>Amphiprion</taxon>
    </lineage>
</organism>
<sequence length="226" mass="25353">SDKCIEQHVIIAASSTVGITQGEVFLKPDRPYLKVSLSDSADLKCCYEGQSQLLIWIRRVKSANNTRSLERVTFSKRVTEGNSPEDDASCGTLKFTSVQLNDSGLYQCYLNSTQLFTHGTYLHVYKPLDKTIDLKESTKNKILTAEGILLLMCVLVPSATLLFKSKTLHTLEKKKMKKEEENIYQGLNLDDCCATYDQIERSQAQGPYQDVANIMEAGDDVQLEKP</sequence>
<dbReference type="InterPro" id="IPR007110">
    <property type="entry name" value="Ig-like_dom"/>
</dbReference>
<dbReference type="GO" id="GO:0030183">
    <property type="term" value="P:B cell differentiation"/>
    <property type="evidence" value="ECO:0007669"/>
    <property type="project" value="TreeGrafter"/>
</dbReference>
<reference evidence="3" key="2">
    <citation type="submission" date="2025-08" db="UniProtKB">
        <authorList>
            <consortium name="Ensembl"/>
        </authorList>
    </citation>
    <scope>IDENTIFICATION</scope>
</reference>
<evidence type="ECO:0000256" key="1">
    <source>
        <dbReference type="ARBA" id="ARBA00023319"/>
    </source>
</evidence>
<dbReference type="InterPro" id="IPR013783">
    <property type="entry name" value="Ig-like_fold"/>
</dbReference>
<reference evidence="3 4" key="1">
    <citation type="submission" date="2018-03" db="EMBL/GenBank/DDBJ databases">
        <title>Finding Nemo's genes: A chromosome-scale reference assembly of the genome of the orange clownfish Amphiprion percula.</title>
        <authorList>
            <person name="Lehmann R."/>
        </authorList>
    </citation>
    <scope>NUCLEOTIDE SEQUENCE</scope>
</reference>
<dbReference type="GeneTree" id="ENSGT00940000154363"/>
<evidence type="ECO:0000313" key="4">
    <source>
        <dbReference type="Proteomes" id="UP000265080"/>
    </source>
</evidence>
<dbReference type="PROSITE" id="PS50835">
    <property type="entry name" value="IG_LIKE"/>
    <property type="match status" value="1"/>
</dbReference>
<keyword evidence="1" id="KW-0393">Immunoglobulin domain</keyword>
<dbReference type="GO" id="GO:0050853">
    <property type="term" value="P:B cell receptor signaling pathway"/>
    <property type="evidence" value="ECO:0007669"/>
    <property type="project" value="TreeGrafter"/>
</dbReference>
<reference evidence="3" key="3">
    <citation type="submission" date="2025-09" db="UniProtKB">
        <authorList>
            <consortium name="Ensembl"/>
        </authorList>
    </citation>
    <scope>IDENTIFICATION</scope>
</reference>
<evidence type="ECO:0000259" key="2">
    <source>
        <dbReference type="PROSITE" id="PS50835"/>
    </source>
</evidence>
<protein>
    <submittedName>
        <fullName evidence="3">CD79a molecule, immunoglobulin-associated alpha</fullName>
    </submittedName>
</protein>
<dbReference type="STRING" id="161767.ENSAPEP00000013192"/>
<dbReference type="AlphaFoldDB" id="A0A3P8SLZ4"/>
<dbReference type="GO" id="GO:0009897">
    <property type="term" value="C:external side of plasma membrane"/>
    <property type="evidence" value="ECO:0007669"/>
    <property type="project" value="TreeGrafter"/>
</dbReference>
<accession>A0A3P8SLZ4</accession>
<dbReference type="GO" id="GO:0019815">
    <property type="term" value="C:B cell receptor complex"/>
    <property type="evidence" value="ECO:0007669"/>
    <property type="project" value="TreeGrafter"/>
</dbReference>
<dbReference type="Pfam" id="PF07686">
    <property type="entry name" value="V-set"/>
    <property type="match status" value="1"/>
</dbReference>
<dbReference type="OMA" id="ADLKCCY"/>
<dbReference type="Ensembl" id="ENSAPET00000013544.1">
    <property type="protein sequence ID" value="ENSAPEP00000013192.1"/>
    <property type="gene ID" value="ENSAPEG00000009398.1"/>
</dbReference>
<proteinExistence type="predicted"/>
<dbReference type="PANTHER" id="PTHR14334">
    <property type="entry name" value="B-CELL ANTIGEN RECEPTOR COMPLEX-ASSOCIATED PROTEIN"/>
    <property type="match status" value="1"/>
</dbReference>
<evidence type="ECO:0000313" key="3">
    <source>
        <dbReference type="Ensembl" id="ENSAPEP00000013192.1"/>
    </source>
</evidence>
<dbReference type="PANTHER" id="PTHR14334:SF1">
    <property type="entry name" value="B-CELL ANTIGEN RECEPTOR COMPLEX-ASSOCIATED PROTEIN ALPHA CHAIN"/>
    <property type="match status" value="1"/>
</dbReference>
<dbReference type="SMART" id="SM00409">
    <property type="entry name" value="IG"/>
    <property type="match status" value="1"/>
</dbReference>
<dbReference type="SUPFAM" id="SSF48726">
    <property type="entry name" value="Immunoglobulin"/>
    <property type="match status" value="1"/>
</dbReference>
<dbReference type="InterPro" id="IPR003599">
    <property type="entry name" value="Ig_sub"/>
</dbReference>
<feature type="domain" description="Ig-like" evidence="2">
    <location>
        <begin position="28"/>
        <end position="108"/>
    </location>
</feature>
<name>A0A3P8SLZ4_AMPPE</name>
<dbReference type="InterPro" id="IPR036179">
    <property type="entry name" value="Ig-like_dom_sf"/>
</dbReference>
<dbReference type="Gene3D" id="2.60.40.10">
    <property type="entry name" value="Immunoglobulins"/>
    <property type="match status" value="1"/>
</dbReference>
<keyword evidence="4" id="KW-1185">Reference proteome</keyword>